<reference evidence="2 3" key="1">
    <citation type="journal article" date="2020" name="Cell">
        <title>Large-Scale Comparative Analyses of Tick Genomes Elucidate Their Genetic Diversity and Vector Capacities.</title>
        <authorList>
            <consortium name="Tick Genome and Microbiome Consortium (TIGMIC)"/>
            <person name="Jia N."/>
            <person name="Wang J."/>
            <person name="Shi W."/>
            <person name="Du L."/>
            <person name="Sun Y."/>
            <person name="Zhan W."/>
            <person name="Jiang J.F."/>
            <person name="Wang Q."/>
            <person name="Zhang B."/>
            <person name="Ji P."/>
            <person name="Bell-Sakyi L."/>
            <person name="Cui X.M."/>
            <person name="Yuan T.T."/>
            <person name="Jiang B.G."/>
            <person name="Yang W.F."/>
            <person name="Lam T.T."/>
            <person name="Chang Q.C."/>
            <person name="Ding S.J."/>
            <person name="Wang X.J."/>
            <person name="Zhu J.G."/>
            <person name="Ruan X.D."/>
            <person name="Zhao L."/>
            <person name="Wei J.T."/>
            <person name="Ye R.Z."/>
            <person name="Que T.C."/>
            <person name="Du C.H."/>
            <person name="Zhou Y.H."/>
            <person name="Cheng J.X."/>
            <person name="Dai P.F."/>
            <person name="Guo W.B."/>
            <person name="Han X.H."/>
            <person name="Huang E.J."/>
            <person name="Li L.F."/>
            <person name="Wei W."/>
            <person name="Gao Y.C."/>
            <person name="Liu J.Z."/>
            <person name="Shao H.Z."/>
            <person name="Wang X."/>
            <person name="Wang C.C."/>
            <person name="Yang T.C."/>
            <person name="Huo Q.B."/>
            <person name="Li W."/>
            <person name="Chen H.Y."/>
            <person name="Chen S.E."/>
            <person name="Zhou L.G."/>
            <person name="Ni X.B."/>
            <person name="Tian J.H."/>
            <person name="Sheng Y."/>
            <person name="Liu T."/>
            <person name="Pan Y.S."/>
            <person name="Xia L.Y."/>
            <person name="Li J."/>
            <person name="Zhao F."/>
            <person name="Cao W.C."/>
        </authorList>
    </citation>
    <scope>NUCLEOTIDE SEQUENCE [LARGE SCALE GENOMIC DNA]</scope>
    <source>
        <strain evidence="2">HaeL-2018</strain>
    </source>
</reference>
<dbReference type="EMBL" id="JABSTR010000008">
    <property type="protein sequence ID" value="KAH9377520.1"/>
    <property type="molecule type" value="Genomic_DNA"/>
</dbReference>
<comment type="caution">
    <text evidence="2">The sequence shown here is derived from an EMBL/GenBank/DDBJ whole genome shotgun (WGS) entry which is preliminary data.</text>
</comment>
<proteinExistence type="predicted"/>
<feature type="transmembrane region" description="Helical" evidence="1">
    <location>
        <begin position="62"/>
        <end position="95"/>
    </location>
</feature>
<gene>
    <name evidence="2" type="ORF">HPB48_013031</name>
</gene>
<dbReference type="SUPFAM" id="SSF103473">
    <property type="entry name" value="MFS general substrate transporter"/>
    <property type="match status" value="1"/>
</dbReference>
<accession>A0A9J6GS14</accession>
<feature type="transmembrane region" description="Helical" evidence="1">
    <location>
        <begin position="29"/>
        <end position="50"/>
    </location>
</feature>
<keyword evidence="1" id="KW-0472">Membrane</keyword>
<dbReference type="AlphaFoldDB" id="A0A9J6GS14"/>
<organism evidence="2 3">
    <name type="scientific">Haemaphysalis longicornis</name>
    <name type="common">Bush tick</name>
    <dbReference type="NCBI Taxonomy" id="44386"/>
    <lineage>
        <taxon>Eukaryota</taxon>
        <taxon>Metazoa</taxon>
        <taxon>Ecdysozoa</taxon>
        <taxon>Arthropoda</taxon>
        <taxon>Chelicerata</taxon>
        <taxon>Arachnida</taxon>
        <taxon>Acari</taxon>
        <taxon>Parasitiformes</taxon>
        <taxon>Ixodida</taxon>
        <taxon>Ixodoidea</taxon>
        <taxon>Ixodidae</taxon>
        <taxon>Haemaphysalinae</taxon>
        <taxon>Haemaphysalis</taxon>
    </lineage>
</organism>
<keyword evidence="1" id="KW-0812">Transmembrane</keyword>
<evidence type="ECO:0000313" key="3">
    <source>
        <dbReference type="Proteomes" id="UP000821853"/>
    </source>
</evidence>
<protein>
    <recommendedName>
        <fullName evidence="4">Monocarboxylate transporter</fullName>
    </recommendedName>
</protein>
<dbReference type="InterPro" id="IPR036259">
    <property type="entry name" value="MFS_trans_sf"/>
</dbReference>
<dbReference type="OMA" id="IANRRCI"/>
<keyword evidence="3" id="KW-1185">Reference proteome</keyword>
<keyword evidence="1" id="KW-1133">Transmembrane helix</keyword>
<evidence type="ECO:0000313" key="2">
    <source>
        <dbReference type="EMBL" id="KAH9377520.1"/>
    </source>
</evidence>
<sequence length="184" mass="19474">MVAADFTFHLFTATIVDYARDKGLSLNGAAQLVTCACAGGLCGHLFLPLVAHKLVSSRSTTASVSFAVVSLCFFVMPSLTGFVSVSIVTFVSGAQQGYIRTLRAVLVADYLGADYVAMSWGIMGFAALPLIFCEPTIVGECIRHTVFLCLVKQSKPNTGVAAGIKVTKAVRRTFPSVSFALPKP</sequence>
<evidence type="ECO:0008006" key="4">
    <source>
        <dbReference type="Google" id="ProtNLM"/>
    </source>
</evidence>
<name>A0A9J6GS14_HAELO</name>
<feature type="transmembrane region" description="Helical" evidence="1">
    <location>
        <begin position="115"/>
        <end position="133"/>
    </location>
</feature>
<dbReference type="Proteomes" id="UP000821853">
    <property type="component" value="Unassembled WGS sequence"/>
</dbReference>
<dbReference type="VEuPathDB" id="VectorBase:HLOH_063652"/>
<evidence type="ECO:0000256" key="1">
    <source>
        <dbReference type="SAM" id="Phobius"/>
    </source>
</evidence>
<dbReference type="OrthoDB" id="6506233at2759"/>